<dbReference type="PROSITE" id="PS51873">
    <property type="entry name" value="TRIAD"/>
    <property type="match status" value="1"/>
</dbReference>
<evidence type="ECO:0000256" key="9">
    <source>
        <dbReference type="PROSITE-ProRule" id="PRU00175"/>
    </source>
</evidence>
<dbReference type="AlphaFoldDB" id="A0AAV1ZSV5"/>
<dbReference type="InterPro" id="IPR047558">
    <property type="entry name" value="BRcat_RBR_HOIL1"/>
</dbReference>
<dbReference type="SUPFAM" id="SSF54236">
    <property type="entry name" value="Ubiquitin-like"/>
    <property type="match status" value="1"/>
</dbReference>
<evidence type="ECO:0000256" key="2">
    <source>
        <dbReference type="ARBA" id="ARBA00022553"/>
    </source>
</evidence>
<evidence type="ECO:0000256" key="3">
    <source>
        <dbReference type="ARBA" id="ARBA00022679"/>
    </source>
</evidence>
<feature type="region of interest" description="Disordered" evidence="10">
    <location>
        <begin position="558"/>
        <end position="586"/>
    </location>
</feature>
<evidence type="ECO:0000256" key="7">
    <source>
        <dbReference type="ARBA" id="ARBA00022786"/>
    </source>
</evidence>
<organism evidence="14 15">
    <name type="scientific">Larinioides sclopetarius</name>
    <dbReference type="NCBI Taxonomy" id="280406"/>
    <lineage>
        <taxon>Eukaryota</taxon>
        <taxon>Metazoa</taxon>
        <taxon>Ecdysozoa</taxon>
        <taxon>Arthropoda</taxon>
        <taxon>Chelicerata</taxon>
        <taxon>Arachnida</taxon>
        <taxon>Araneae</taxon>
        <taxon>Araneomorphae</taxon>
        <taxon>Entelegynae</taxon>
        <taxon>Araneoidea</taxon>
        <taxon>Araneidae</taxon>
        <taxon>Larinioides</taxon>
    </lineage>
</organism>
<evidence type="ECO:0000256" key="10">
    <source>
        <dbReference type="SAM" id="MobiDB-lite"/>
    </source>
</evidence>
<dbReference type="GO" id="GO:0097039">
    <property type="term" value="P:protein linear polyubiquitination"/>
    <property type="evidence" value="ECO:0007669"/>
    <property type="project" value="TreeGrafter"/>
</dbReference>
<feature type="domain" description="RING-type" evidence="13">
    <location>
        <begin position="718"/>
        <end position="946"/>
    </location>
</feature>
<keyword evidence="5" id="KW-0677">Repeat</keyword>
<dbReference type="GO" id="GO:0071797">
    <property type="term" value="C:LUBAC complex"/>
    <property type="evidence" value="ECO:0007669"/>
    <property type="project" value="TreeGrafter"/>
</dbReference>
<dbReference type="PROSITE" id="PS00518">
    <property type="entry name" value="ZF_RING_1"/>
    <property type="match status" value="1"/>
</dbReference>
<keyword evidence="7" id="KW-0833">Ubl conjugation pathway</keyword>
<dbReference type="InterPro" id="IPR017907">
    <property type="entry name" value="Znf_RING_CS"/>
</dbReference>
<dbReference type="PROSITE" id="PS50089">
    <property type="entry name" value="ZF_RING_2"/>
    <property type="match status" value="1"/>
</dbReference>
<keyword evidence="2" id="KW-0597">Phosphoprotein</keyword>
<dbReference type="InterPro" id="IPR001841">
    <property type="entry name" value="Znf_RING"/>
</dbReference>
<dbReference type="EMBL" id="CAXIEN010000076">
    <property type="protein sequence ID" value="CAL1274311.1"/>
    <property type="molecule type" value="Genomic_DNA"/>
</dbReference>
<dbReference type="InterPro" id="IPR013083">
    <property type="entry name" value="Znf_RING/FYVE/PHD"/>
</dbReference>
<dbReference type="InterPro" id="IPR029071">
    <property type="entry name" value="Ubiquitin-like_domsf"/>
</dbReference>
<dbReference type="InterPro" id="IPR047559">
    <property type="entry name" value="HOIL1_RBR_mRING-HC-C3HC3D"/>
</dbReference>
<dbReference type="InterPro" id="IPR013087">
    <property type="entry name" value="Znf_C2H2_type"/>
</dbReference>
<evidence type="ECO:0000259" key="11">
    <source>
        <dbReference type="PROSITE" id="PS50053"/>
    </source>
</evidence>
<feature type="compositionally biased region" description="Basic and acidic residues" evidence="10">
    <location>
        <begin position="562"/>
        <end position="586"/>
    </location>
</feature>
<dbReference type="Gene3D" id="3.30.40.10">
    <property type="entry name" value="Zinc/RING finger domain, C3HC4 (zinc finger)"/>
    <property type="match status" value="1"/>
</dbReference>
<dbReference type="GO" id="GO:0043161">
    <property type="term" value="P:proteasome-mediated ubiquitin-dependent protein catabolic process"/>
    <property type="evidence" value="ECO:0007669"/>
    <property type="project" value="TreeGrafter"/>
</dbReference>
<reference evidence="14 15" key="1">
    <citation type="submission" date="2024-04" db="EMBL/GenBank/DDBJ databases">
        <authorList>
            <person name="Rising A."/>
            <person name="Reimegard J."/>
            <person name="Sonavane S."/>
            <person name="Akerstrom W."/>
            <person name="Nylinder S."/>
            <person name="Hedman E."/>
            <person name="Kallberg Y."/>
        </authorList>
    </citation>
    <scope>NUCLEOTIDE SEQUENCE [LARGE SCALE GENOMIC DNA]</scope>
</reference>
<evidence type="ECO:0000256" key="5">
    <source>
        <dbReference type="ARBA" id="ARBA00022737"/>
    </source>
</evidence>
<evidence type="ECO:0000256" key="4">
    <source>
        <dbReference type="ARBA" id="ARBA00022723"/>
    </source>
</evidence>
<dbReference type="InterPro" id="IPR027370">
    <property type="entry name" value="Znf-RING_euk"/>
</dbReference>
<keyword evidence="8" id="KW-0862">Zinc</keyword>
<evidence type="ECO:0000256" key="8">
    <source>
        <dbReference type="ARBA" id="ARBA00022833"/>
    </source>
</evidence>
<comment type="caution">
    <text evidence="14">The sequence shown here is derived from an EMBL/GenBank/DDBJ whole genome shotgun (WGS) entry which is preliminary data.</text>
</comment>
<dbReference type="PANTHER" id="PTHR22770:SF13">
    <property type="entry name" value="RING-TYPE DOMAIN-CONTAINING PROTEIN"/>
    <property type="match status" value="1"/>
</dbReference>
<dbReference type="PROSITE" id="PS50053">
    <property type="entry name" value="UBIQUITIN_2"/>
    <property type="match status" value="1"/>
</dbReference>
<keyword evidence="15" id="KW-1185">Reference proteome</keyword>
<keyword evidence="3" id="KW-0808">Transferase</keyword>
<dbReference type="FunFam" id="3.30.40.10:FF:000137">
    <property type="entry name" value="RanBP-type and C3HC4-type zinc finger-containing protein 1"/>
    <property type="match status" value="1"/>
</dbReference>
<dbReference type="Pfam" id="PF13445">
    <property type="entry name" value="zf-RING_UBOX"/>
    <property type="match status" value="1"/>
</dbReference>
<keyword evidence="6 9" id="KW-0863">Zinc-finger</keyword>
<dbReference type="Proteomes" id="UP001497382">
    <property type="component" value="Unassembled WGS sequence"/>
</dbReference>
<dbReference type="SUPFAM" id="SSF57850">
    <property type="entry name" value="RING/U-box"/>
    <property type="match status" value="3"/>
</dbReference>
<dbReference type="CDD" id="cd16633">
    <property type="entry name" value="mRING-HC-C3HC3D_RBR_HOIL1"/>
    <property type="match status" value="1"/>
</dbReference>
<dbReference type="CDD" id="cd20345">
    <property type="entry name" value="BRcat_RBR_HOIL1"/>
    <property type="match status" value="1"/>
</dbReference>
<feature type="region of interest" description="Disordered" evidence="10">
    <location>
        <begin position="407"/>
        <end position="438"/>
    </location>
</feature>
<dbReference type="CDD" id="cd20358">
    <property type="entry name" value="Rcat_RBR_HOIL1"/>
    <property type="match status" value="1"/>
</dbReference>
<name>A0AAV1ZSV5_9ARAC</name>
<proteinExistence type="predicted"/>
<dbReference type="InterPro" id="IPR044066">
    <property type="entry name" value="TRIAD_supradom"/>
</dbReference>
<dbReference type="GO" id="GO:0008270">
    <property type="term" value="F:zinc ion binding"/>
    <property type="evidence" value="ECO:0007669"/>
    <property type="project" value="UniProtKB-KW"/>
</dbReference>
<feature type="domain" description="RING-type" evidence="12">
    <location>
        <begin position="722"/>
        <end position="764"/>
    </location>
</feature>
<dbReference type="InterPro" id="IPR000626">
    <property type="entry name" value="Ubiquitin-like_dom"/>
</dbReference>
<evidence type="ECO:0000256" key="1">
    <source>
        <dbReference type="ARBA" id="ARBA00004906"/>
    </source>
</evidence>
<dbReference type="Gene3D" id="3.10.20.90">
    <property type="entry name" value="Phosphatidylinositol 3-kinase Catalytic Subunit, Chain A, domain 1"/>
    <property type="match status" value="1"/>
</dbReference>
<keyword evidence="4" id="KW-0479">Metal-binding</keyword>
<evidence type="ECO:0000313" key="15">
    <source>
        <dbReference type="Proteomes" id="UP001497382"/>
    </source>
</evidence>
<feature type="domain" description="Ubiquitin-like" evidence="11">
    <location>
        <begin position="129"/>
        <end position="200"/>
    </location>
</feature>
<accession>A0AAV1ZSV5</accession>
<dbReference type="InterPro" id="IPR047557">
    <property type="entry name" value="Rcat_RBR_HOIL1"/>
</dbReference>
<dbReference type="GO" id="GO:0009893">
    <property type="term" value="P:positive regulation of metabolic process"/>
    <property type="evidence" value="ECO:0007669"/>
    <property type="project" value="UniProtKB-ARBA"/>
</dbReference>
<dbReference type="GO" id="GO:0043130">
    <property type="term" value="F:ubiquitin binding"/>
    <property type="evidence" value="ECO:0007669"/>
    <property type="project" value="TreeGrafter"/>
</dbReference>
<dbReference type="InterPro" id="IPR051628">
    <property type="entry name" value="LUBAC_E3_Ligases"/>
</dbReference>
<dbReference type="PANTHER" id="PTHR22770">
    <property type="entry name" value="UBIQUITIN CONJUGATING ENZYME 7 INTERACTING PROTEIN-RELATED"/>
    <property type="match status" value="1"/>
</dbReference>
<comment type="pathway">
    <text evidence="1">Protein modification; protein ubiquitination.</text>
</comment>
<evidence type="ECO:0000256" key="6">
    <source>
        <dbReference type="ARBA" id="ARBA00022771"/>
    </source>
</evidence>
<sequence length="950" mass="107972">MEREACCANDSLSFDDEIPWVTSRLYDFKREECQGEKNWHSFLSKGKKKRQYRRQSEPVISEIVETLSPQSKHQNKFALYSGTNKEFERLSHMPKGNMKQTFMHTKSAENSPQIRRSCNSFEKCFIVNLYIEAKAFHLGPFPFEIYPKMNVGLLKLKVEKELAIPTSFQKWILNKSLAIDNDLLLLDCGVIPGSPIFLYLDSKFEKSVDLDKLSLLVKISGNKSTCRYIDICHNTFLQYPVKISDHENIERFTTGNKLCDDNEIKSLSIKKCDKLVSASSDEHDRRKKKVPEPIFENWPSKSSSVKMESENIFPTEDLTAVPDQRKCLDAKKGPFKPVFAKVKEKESYTILNNKFSTHSGCSSKAATTDILSSKINSKNSSGKCQTANCFVAKSIFKSQLQIKSENTKVDSNVEKSNQSSKDEINVSNSNVSESEKHNTYDLKVSVPSSDLDNKVFISSSKNGQSSILEKVRMKNKIKSRKENENFCIAAENTQYIQNILSEDKIVDKPTQSVIDVNSFQGDILPQSKLQTECSNIFHDCSENFQSNNIENYQKMGRSLSNQKEEEKPDLAEISKKDLKTENSTTEEKSKFAKVNVKNSSTENLVCKEKSEFAEISIMDLQVENLTNSSDVPVINNHNTDAFNESGITEIFIINKNDETSSEIHVGHSNSAKNITELSNSHNSREVVQEEENEVIIKCAENYEHLLKMEDLNLVRNVVNFTCPVCFGEFESDQGVVLHECLHTFCIDCLARTIDYAEGVLVKCPYRDDEYSCQSYLQQREIKALVSSEIYERYLQRSVITAESLAEKSFHCKTPDCPGWCMFDDSINVFHCPVCFHYNCLNCRTIHEGLNCRQYQDKLQSQKKLDPDSEKTLEFLNKMIEAGKALKCPKCNLILMKKWGCDWLKCAVCLTEICWITKGPRWGPGGQGDTSGGCKCGVNGVKCHPSCTYCH</sequence>
<evidence type="ECO:0008006" key="16">
    <source>
        <dbReference type="Google" id="ProtNLM"/>
    </source>
</evidence>
<protein>
    <recommendedName>
        <fullName evidence="16">RBR-type E3 ubiquitin transferase</fullName>
    </recommendedName>
</protein>
<dbReference type="PROSITE" id="PS00028">
    <property type="entry name" value="ZINC_FINGER_C2H2_1"/>
    <property type="match status" value="1"/>
</dbReference>
<evidence type="ECO:0000259" key="13">
    <source>
        <dbReference type="PROSITE" id="PS51873"/>
    </source>
</evidence>
<dbReference type="GO" id="GO:0004842">
    <property type="term" value="F:ubiquitin-protein transferase activity"/>
    <property type="evidence" value="ECO:0007669"/>
    <property type="project" value="TreeGrafter"/>
</dbReference>
<evidence type="ECO:0000313" key="14">
    <source>
        <dbReference type="EMBL" id="CAL1274311.1"/>
    </source>
</evidence>
<evidence type="ECO:0000259" key="12">
    <source>
        <dbReference type="PROSITE" id="PS50089"/>
    </source>
</evidence>
<gene>
    <name evidence="14" type="ORF">LARSCL_LOCUS7392</name>
</gene>